<dbReference type="AlphaFoldDB" id="A0A7R7XDP6"/>
<accession>A0A7R7XDP6</accession>
<dbReference type="GO" id="GO:0003824">
    <property type="term" value="F:catalytic activity"/>
    <property type="evidence" value="ECO:0007669"/>
    <property type="project" value="InterPro"/>
</dbReference>
<evidence type="ECO:0008006" key="3">
    <source>
        <dbReference type="Google" id="ProtNLM"/>
    </source>
</evidence>
<name>A0A7R7XDP6_9EURO</name>
<protein>
    <recommendedName>
        <fullName evidence="3">Nucleoside phosphorylase domain-containing protein</fullName>
    </recommendedName>
</protein>
<dbReference type="PANTHER" id="PTHR46082">
    <property type="entry name" value="ATP/GTP-BINDING PROTEIN-RELATED"/>
    <property type="match status" value="1"/>
</dbReference>
<dbReference type="Proteomes" id="UP000654913">
    <property type="component" value="Chromosome 1"/>
</dbReference>
<dbReference type="EMBL" id="AP024443">
    <property type="protein sequence ID" value="BCS19522.1"/>
    <property type="molecule type" value="Genomic_DNA"/>
</dbReference>
<keyword evidence="2" id="KW-1185">Reference proteome</keyword>
<organism evidence="1 2">
    <name type="scientific">Aspergillus puulaauensis</name>
    <dbReference type="NCBI Taxonomy" id="1220207"/>
    <lineage>
        <taxon>Eukaryota</taxon>
        <taxon>Fungi</taxon>
        <taxon>Dikarya</taxon>
        <taxon>Ascomycota</taxon>
        <taxon>Pezizomycotina</taxon>
        <taxon>Eurotiomycetes</taxon>
        <taxon>Eurotiomycetidae</taxon>
        <taxon>Eurotiales</taxon>
        <taxon>Aspergillaceae</taxon>
        <taxon>Aspergillus</taxon>
    </lineage>
</organism>
<sequence>MSNTDQYTVGWICALETEYVAARSFLDKKHGRPEMLSPNDNNHYTLGEIAGHYIVITVLPDGEYGSSSAAGVARDMVHSFPNVRFGLMVGIGGGAPTTQDVRLGDVVVSSSRSGHGGLLQYDLGKEVQDQGFHQTWFLNQPPPILRTAVSGLQAQYEEEGHQLKESIESVLEGNKRLKRKYARPPAESGRLYNSQFTHILDSQPTCAELCDDSELIFRPERTENEDNPAIHYGLIASGNRVIKDAIFRDKLAAEKGVLCFEMEAAGLANHFPCLVIQGICDYADSHKYEEWQGYAAMAAAAYTKDLLHQIVPQRVNPDRKAREVLDGIQNQLENVSRDVHDLRIITGESAKEINAITEDYMLKELPVAAGAEFGNYMDQHEEGYLPGTRKELLLDIEKWAA</sequence>
<dbReference type="InterPro" id="IPR035994">
    <property type="entry name" value="Nucleoside_phosphorylase_sf"/>
</dbReference>
<dbReference type="InterPro" id="IPR053137">
    <property type="entry name" value="NLR-like"/>
</dbReference>
<dbReference type="SUPFAM" id="SSF53167">
    <property type="entry name" value="Purine and uridine phosphorylases"/>
    <property type="match status" value="1"/>
</dbReference>
<dbReference type="OrthoDB" id="1577640at2759"/>
<dbReference type="Gene3D" id="3.40.50.1580">
    <property type="entry name" value="Nucleoside phosphorylase domain"/>
    <property type="match status" value="1"/>
</dbReference>
<dbReference type="GO" id="GO:0009116">
    <property type="term" value="P:nucleoside metabolic process"/>
    <property type="evidence" value="ECO:0007669"/>
    <property type="project" value="InterPro"/>
</dbReference>
<gene>
    <name evidence="1" type="ORF">APUU_12350A</name>
</gene>
<dbReference type="RefSeq" id="XP_041551716.1">
    <property type="nucleotide sequence ID" value="XM_041698542.1"/>
</dbReference>
<proteinExistence type="predicted"/>
<reference evidence="1" key="2">
    <citation type="submission" date="2021-02" db="EMBL/GenBank/DDBJ databases">
        <title>Aspergillus puulaauensis MK2 genome sequence.</title>
        <authorList>
            <person name="Futagami T."/>
            <person name="Mori K."/>
            <person name="Kadooka C."/>
            <person name="Tanaka T."/>
        </authorList>
    </citation>
    <scope>NUCLEOTIDE SEQUENCE</scope>
    <source>
        <strain evidence="1">MK2</strain>
    </source>
</reference>
<dbReference type="KEGG" id="apuu:APUU_12350A"/>
<dbReference type="PANTHER" id="PTHR46082:SF11">
    <property type="entry name" value="AAA+ ATPASE DOMAIN-CONTAINING PROTEIN-RELATED"/>
    <property type="match status" value="1"/>
</dbReference>
<evidence type="ECO:0000313" key="2">
    <source>
        <dbReference type="Proteomes" id="UP000654913"/>
    </source>
</evidence>
<evidence type="ECO:0000313" key="1">
    <source>
        <dbReference type="EMBL" id="BCS19522.1"/>
    </source>
</evidence>
<reference evidence="1" key="1">
    <citation type="submission" date="2021-01" db="EMBL/GenBank/DDBJ databases">
        <authorList>
            <consortium name="Aspergillus puulaauensis MK2 genome sequencing consortium"/>
            <person name="Kazuki M."/>
            <person name="Futagami T."/>
        </authorList>
    </citation>
    <scope>NUCLEOTIDE SEQUENCE</scope>
    <source>
        <strain evidence="1">MK2</strain>
    </source>
</reference>
<dbReference type="GeneID" id="64969527"/>